<proteinExistence type="predicted"/>
<protein>
    <submittedName>
        <fullName evidence="1">Uncharacterized protein</fullName>
    </submittedName>
</protein>
<reference evidence="1 2" key="1">
    <citation type="submission" date="2023-01" db="EMBL/GenBank/DDBJ databases">
        <title>Minimal conservation of predation-associated metabolite biosynthetic gene clusters underscores biosynthetic potential of Myxococcota including descriptions for ten novel species: Archangium lansinium sp. nov., Myxococcus landrumus sp. nov., Nannocystis bai.</title>
        <authorList>
            <person name="Ahearne A."/>
            <person name="Stevens C."/>
            <person name="Dowd S."/>
        </authorList>
    </citation>
    <scope>NUCLEOTIDE SEQUENCE [LARGE SCALE GENOMIC DNA]</scope>
    <source>
        <strain evidence="1 2">WIWO2</strain>
    </source>
</reference>
<dbReference type="Proteomes" id="UP001217485">
    <property type="component" value="Unassembled WGS sequence"/>
</dbReference>
<name>A0ABT5C518_9BACT</name>
<evidence type="ECO:0000313" key="1">
    <source>
        <dbReference type="EMBL" id="MDC0681462.1"/>
    </source>
</evidence>
<dbReference type="RefSeq" id="WP_272098560.1">
    <property type="nucleotide sequence ID" value="NZ_JAQNDK010000003.1"/>
</dbReference>
<dbReference type="EMBL" id="JAQNDK010000003">
    <property type="protein sequence ID" value="MDC0681462.1"/>
    <property type="molecule type" value="Genomic_DNA"/>
</dbReference>
<evidence type="ECO:0000313" key="2">
    <source>
        <dbReference type="Proteomes" id="UP001217485"/>
    </source>
</evidence>
<accession>A0ABT5C518</accession>
<gene>
    <name evidence="1" type="ORF">POL72_27220</name>
</gene>
<organism evidence="1 2">
    <name type="scientific">Sorangium atrum</name>
    <dbReference type="NCBI Taxonomy" id="2995308"/>
    <lineage>
        <taxon>Bacteria</taxon>
        <taxon>Pseudomonadati</taxon>
        <taxon>Myxococcota</taxon>
        <taxon>Polyangia</taxon>
        <taxon>Polyangiales</taxon>
        <taxon>Polyangiaceae</taxon>
        <taxon>Sorangium</taxon>
    </lineage>
</organism>
<comment type="caution">
    <text evidence="1">The sequence shown here is derived from an EMBL/GenBank/DDBJ whole genome shotgun (WGS) entry which is preliminary data.</text>
</comment>
<sequence length="223" mass="25144">MWETIVLFDAGEKGNNLAYPRALRYPYCRGGSRDRMTDEPRVKGVAFRSVYASFGKLRGEPVQKLSLDAMCEPLRDGIRYGSLVSTGWYPIAWYKDLFQAIRRASGEGKELIHQIGRQCTHDDMSGIYKVIAGLISPSTLFSLGQRVFSNYYSAGHVRVLESRRGFTRALWIHCHGFDENMWTEVIGSCEQLLVIGGANHVRQRIIAGGGDNDDHLELTAHWS</sequence>
<keyword evidence="2" id="KW-1185">Reference proteome</keyword>